<keyword evidence="3" id="KW-1185">Reference proteome</keyword>
<proteinExistence type="predicted"/>
<dbReference type="AlphaFoldDB" id="A0A7X0FDK5"/>
<dbReference type="RefSeq" id="WP_184702476.1">
    <property type="nucleotide sequence ID" value="NZ_BAABEG010000001.1"/>
</dbReference>
<comment type="caution">
    <text evidence="2">The sequence shown here is derived from an EMBL/GenBank/DDBJ whole genome shotgun (WGS) entry which is preliminary data.</text>
</comment>
<name>A0A7X0FDK5_9HYPH</name>
<evidence type="ECO:0000313" key="2">
    <source>
        <dbReference type="EMBL" id="MBB6357652.1"/>
    </source>
</evidence>
<sequence>MTHLRGVKPALSTDHQALTKVPVAPARMNDYARAEWKRVMPQLITRRIVTKADLAGVVNYCVAVGVVDQITELMAEMPIPDLKLGGLQIRYMQTARQLAAEYGLTPTSRARVGSADADDDDDNPLAVT</sequence>
<dbReference type="EMBL" id="JACHOU010000028">
    <property type="protein sequence ID" value="MBB6357652.1"/>
    <property type="molecule type" value="Genomic_DNA"/>
</dbReference>
<gene>
    <name evidence="2" type="ORF">GGR00_005475</name>
</gene>
<feature type="region of interest" description="Disordered" evidence="1">
    <location>
        <begin position="109"/>
        <end position="128"/>
    </location>
</feature>
<dbReference type="Pfam" id="PF05119">
    <property type="entry name" value="Terminase_4"/>
    <property type="match status" value="1"/>
</dbReference>
<dbReference type="InterPro" id="IPR006448">
    <property type="entry name" value="Phage_term_ssu_P27"/>
</dbReference>
<evidence type="ECO:0000313" key="3">
    <source>
        <dbReference type="Proteomes" id="UP000536262"/>
    </source>
</evidence>
<reference evidence="2 3" key="1">
    <citation type="submission" date="2020-08" db="EMBL/GenBank/DDBJ databases">
        <title>Genomic Encyclopedia of Type Strains, Phase IV (KMG-IV): sequencing the most valuable type-strain genomes for metagenomic binning, comparative biology and taxonomic classification.</title>
        <authorList>
            <person name="Goeker M."/>
        </authorList>
    </citation>
    <scope>NUCLEOTIDE SEQUENCE [LARGE SCALE GENOMIC DNA]</scope>
    <source>
        <strain evidence="2 3">DSM 7051</strain>
    </source>
</reference>
<dbReference type="Proteomes" id="UP000536262">
    <property type="component" value="Unassembled WGS sequence"/>
</dbReference>
<organism evidence="2 3">
    <name type="scientific">Aminobacter aganoensis</name>
    <dbReference type="NCBI Taxonomy" id="83264"/>
    <lineage>
        <taxon>Bacteria</taxon>
        <taxon>Pseudomonadati</taxon>
        <taxon>Pseudomonadota</taxon>
        <taxon>Alphaproteobacteria</taxon>
        <taxon>Hyphomicrobiales</taxon>
        <taxon>Phyllobacteriaceae</taxon>
        <taxon>Aminobacter</taxon>
    </lineage>
</organism>
<feature type="compositionally biased region" description="Acidic residues" evidence="1">
    <location>
        <begin position="116"/>
        <end position="128"/>
    </location>
</feature>
<evidence type="ECO:0000256" key="1">
    <source>
        <dbReference type="SAM" id="MobiDB-lite"/>
    </source>
</evidence>
<accession>A0A7X0FDK5</accession>
<protein>
    <submittedName>
        <fullName evidence="2">P27 family predicted phage terminase small subunit</fullName>
    </submittedName>
</protein>